<proteinExistence type="predicted"/>
<sequence>MEKETLLLRRDAAEALSAAGYPVKSTTLAKLACRGGGPKFRRFGRTPLYRWADLLDWAEAKSSPVGTTTTECETLRSAAAA</sequence>
<name>A0A7V7VY06_9HYPH</name>
<dbReference type="Proteomes" id="UP000460650">
    <property type="component" value="Unassembled WGS sequence"/>
</dbReference>
<dbReference type="AlphaFoldDB" id="A0A7V7VY06"/>
<protein>
    <submittedName>
        <fullName evidence="1">DNA-binding protein</fullName>
    </submittedName>
</protein>
<dbReference type="EMBL" id="WBVY01000001">
    <property type="protein sequence ID" value="KAB2659020.1"/>
    <property type="molecule type" value="Genomic_DNA"/>
</dbReference>
<keyword evidence="1" id="KW-0238">DNA-binding</keyword>
<reference evidence="1 2" key="1">
    <citation type="submission" date="2019-09" db="EMBL/GenBank/DDBJ databases">
        <title>Taxonomic organization of the family Brucellaceae based on a phylogenomic approach.</title>
        <authorList>
            <person name="Leclercq S."/>
            <person name="Cloeckaert A."/>
            <person name="Zygmunt M.S."/>
        </authorList>
    </citation>
    <scope>NUCLEOTIDE SEQUENCE [LARGE SCALE GENOMIC DNA]</scope>
    <source>
        <strain evidence="1 2">TA93</strain>
    </source>
</reference>
<gene>
    <name evidence="1" type="ORF">F9K94_02155</name>
</gene>
<evidence type="ECO:0000313" key="1">
    <source>
        <dbReference type="EMBL" id="KAB2659020.1"/>
    </source>
</evidence>
<comment type="caution">
    <text evidence="1">The sequence shown here is derived from an EMBL/GenBank/DDBJ whole genome shotgun (WGS) entry which is preliminary data.</text>
</comment>
<dbReference type="GO" id="GO:0003677">
    <property type="term" value="F:DNA binding"/>
    <property type="evidence" value="ECO:0007669"/>
    <property type="project" value="UniProtKB-KW"/>
</dbReference>
<evidence type="ECO:0000313" key="2">
    <source>
        <dbReference type="Proteomes" id="UP000460650"/>
    </source>
</evidence>
<organism evidence="1 2">
    <name type="scientific">Brucella tritici</name>
    <dbReference type="NCBI Taxonomy" id="94626"/>
    <lineage>
        <taxon>Bacteria</taxon>
        <taxon>Pseudomonadati</taxon>
        <taxon>Pseudomonadota</taxon>
        <taxon>Alphaproteobacteria</taxon>
        <taxon>Hyphomicrobiales</taxon>
        <taxon>Brucellaceae</taxon>
        <taxon>Brucella/Ochrobactrum group</taxon>
        <taxon>Brucella</taxon>
    </lineage>
</organism>
<accession>A0A7V7VY06</accession>